<dbReference type="PROSITE" id="PS00061">
    <property type="entry name" value="ADH_SHORT"/>
    <property type="match status" value="1"/>
</dbReference>
<keyword evidence="6" id="KW-1185">Reference proteome</keyword>
<reference evidence="5 6" key="1">
    <citation type="submission" date="2017-07" db="EMBL/GenBank/DDBJ databases">
        <title>Phylogenetic study on the rhizospheric bacterium Ochrobactrum sp. A44.</title>
        <authorList>
            <person name="Krzyzanowska D.M."/>
            <person name="Ossowicki A."/>
            <person name="Rajewska M."/>
            <person name="Maciag T."/>
            <person name="Kaczynski Z."/>
            <person name="Czerwicka M."/>
            <person name="Jafra S."/>
        </authorList>
    </citation>
    <scope>NUCLEOTIDE SEQUENCE [LARGE SCALE GENOMIC DNA]</scope>
    <source>
        <strain evidence="5 6">DSM 7216</strain>
    </source>
</reference>
<dbReference type="RefSeq" id="WP_094505754.1">
    <property type="nucleotide sequence ID" value="NZ_JBHEEK010000006.1"/>
</dbReference>
<dbReference type="AlphaFoldDB" id="A0A256G0W0"/>
<protein>
    <submittedName>
        <fullName evidence="5">Putative blue fluorescent protein</fullName>
    </submittedName>
</protein>
<keyword evidence="2" id="KW-0560">Oxidoreductase</keyword>
<dbReference type="PANTHER" id="PTHR43115:SF4">
    <property type="entry name" value="DEHYDROGENASE_REDUCTASE SDR FAMILY MEMBER 11"/>
    <property type="match status" value="1"/>
</dbReference>
<dbReference type="FunFam" id="3.40.50.720:FF:000047">
    <property type="entry name" value="NADP-dependent L-serine/L-allo-threonine dehydrogenase"/>
    <property type="match status" value="1"/>
</dbReference>
<evidence type="ECO:0000256" key="2">
    <source>
        <dbReference type="ARBA" id="ARBA00023002"/>
    </source>
</evidence>
<dbReference type="InterPro" id="IPR002347">
    <property type="entry name" value="SDR_fam"/>
</dbReference>
<dbReference type="InterPro" id="IPR020904">
    <property type="entry name" value="Sc_DH/Rdtase_CS"/>
</dbReference>
<dbReference type="EMBL" id="NNRJ01000014">
    <property type="protein sequence ID" value="OYR20737.1"/>
    <property type="molecule type" value="Genomic_DNA"/>
</dbReference>
<evidence type="ECO:0000313" key="6">
    <source>
        <dbReference type="Proteomes" id="UP000215590"/>
    </source>
</evidence>
<proteinExistence type="inferred from homology"/>
<dbReference type="PRINTS" id="PR00080">
    <property type="entry name" value="SDRFAMILY"/>
</dbReference>
<dbReference type="InterPro" id="IPR036291">
    <property type="entry name" value="NAD(P)-bd_dom_sf"/>
</dbReference>
<accession>A0A256G0W0</accession>
<evidence type="ECO:0000256" key="1">
    <source>
        <dbReference type="ARBA" id="ARBA00006484"/>
    </source>
</evidence>
<name>A0A256G0W0_9HYPH</name>
<comment type="caution">
    <text evidence="5">The sequence shown here is derived from an EMBL/GenBank/DDBJ whole genome shotgun (WGS) entry which is preliminary data.</text>
</comment>
<dbReference type="Gene3D" id="3.40.50.720">
    <property type="entry name" value="NAD(P)-binding Rossmann-like Domain"/>
    <property type="match status" value="1"/>
</dbReference>
<dbReference type="OrthoDB" id="9810734at2"/>
<organism evidence="5 6">
    <name type="scientific">Brucella thiophenivorans</name>
    <dbReference type="NCBI Taxonomy" id="571255"/>
    <lineage>
        <taxon>Bacteria</taxon>
        <taxon>Pseudomonadati</taxon>
        <taxon>Pseudomonadota</taxon>
        <taxon>Alphaproteobacteria</taxon>
        <taxon>Hyphomicrobiales</taxon>
        <taxon>Brucellaceae</taxon>
        <taxon>Brucella/Ochrobactrum group</taxon>
        <taxon>Brucella</taxon>
    </lineage>
</organism>
<evidence type="ECO:0000313" key="5">
    <source>
        <dbReference type="EMBL" id="OYR20737.1"/>
    </source>
</evidence>
<evidence type="ECO:0000259" key="4">
    <source>
        <dbReference type="SMART" id="SM00822"/>
    </source>
</evidence>
<dbReference type="Pfam" id="PF00106">
    <property type="entry name" value="adh_short"/>
    <property type="match status" value="1"/>
</dbReference>
<evidence type="ECO:0000256" key="3">
    <source>
        <dbReference type="RuleBase" id="RU000363"/>
    </source>
</evidence>
<comment type="similarity">
    <text evidence="1 3">Belongs to the short-chain dehydrogenases/reductases (SDR) family.</text>
</comment>
<dbReference type="PANTHER" id="PTHR43115">
    <property type="entry name" value="DEHYDROGENASE/REDUCTASE SDR FAMILY MEMBER 11"/>
    <property type="match status" value="1"/>
</dbReference>
<feature type="domain" description="Ketoreductase" evidence="4">
    <location>
        <begin position="9"/>
        <end position="142"/>
    </location>
</feature>
<dbReference type="PRINTS" id="PR00081">
    <property type="entry name" value="GDHRDH"/>
</dbReference>
<dbReference type="Proteomes" id="UP000215590">
    <property type="component" value="Unassembled WGS sequence"/>
</dbReference>
<gene>
    <name evidence="5" type="ORF">CEV31_1020</name>
</gene>
<dbReference type="SUPFAM" id="SSF51735">
    <property type="entry name" value="NAD(P)-binding Rossmann-fold domains"/>
    <property type="match status" value="1"/>
</dbReference>
<sequence length="246" mass="26209">MSANREKLPLVIITGASSGIGLAAAKLFADRGHPLLLLARRLDAMEKLKLPNTLCKSVDVTDRKALLAAVAEAEAKFGPVDVIVNNAGVMLLGDATKQNPDEWDRMLEVNVKGLLNGIHAVSAGMVARKHGTIINISSVAGPKTFANHVAYTATKFAVHGLSENLREELSAHDVRVVTIAPGAVETELLSHTNDASIKAGYEDWKKSMGAPVLAADDVARAILYAYDQPQGVCIREIMLAATRQQA</sequence>
<dbReference type="SMART" id="SM00822">
    <property type="entry name" value="PKS_KR"/>
    <property type="match status" value="1"/>
</dbReference>
<dbReference type="GO" id="GO:0016616">
    <property type="term" value="F:oxidoreductase activity, acting on the CH-OH group of donors, NAD or NADP as acceptor"/>
    <property type="evidence" value="ECO:0007669"/>
    <property type="project" value="UniProtKB-ARBA"/>
</dbReference>
<dbReference type="InterPro" id="IPR057326">
    <property type="entry name" value="KR_dom"/>
</dbReference>